<feature type="compositionally biased region" description="Low complexity" evidence="5">
    <location>
        <begin position="250"/>
        <end position="259"/>
    </location>
</feature>
<feature type="region of interest" description="Disordered" evidence="5">
    <location>
        <begin position="58"/>
        <end position="140"/>
    </location>
</feature>
<dbReference type="EMBL" id="BKCJ010050487">
    <property type="protein sequence ID" value="GEW24147.1"/>
    <property type="molecule type" value="Genomic_DNA"/>
</dbReference>
<dbReference type="InterPro" id="IPR001878">
    <property type="entry name" value="Znf_CCHC"/>
</dbReference>
<evidence type="ECO:0000313" key="7">
    <source>
        <dbReference type="EMBL" id="GEW24147.1"/>
    </source>
</evidence>
<keyword evidence="1" id="KW-0645">Protease</keyword>
<evidence type="ECO:0000259" key="6">
    <source>
        <dbReference type="PROSITE" id="PS50158"/>
    </source>
</evidence>
<dbReference type="SUPFAM" id="SSF57756">
    <property type="entry name" value="Retrovirus zinc finger-like domains"/>
    <property type="match status" value="1"/>
</dbReference>
<feature type="region of interest" description="Disordered" evidence="5">
    <location>
        <begin position="174"/>
        <end position="212"/>
    </location>
</feature>
<dbReference type="PANTHER" id="PTHR24559:SF444">
    <property type="entry name" value="REVERSE TRANSCRIPTASE DOMAIN-CONTAINING PROTEIN"/>
    <property type="match status" value="1"/>
</dbReference>
<dbReference type="Pfam" id="PF00078">
    <property type="entry name" value="RVT_1"/>
    <property type="match status" value="1"/>
</dbReference>
<dbReference type="PROSITE" id="PS50158">
    <property type="entry name" value="ZF_CCHC"/>
    <property type="match status" value="2"/>
</dbReference>
<dbReference type="CDD" id="cd01647">
    <property type="entry name" value="RT_LTR"/>
    <property type="match status" value="1"/>
</dbReference>
<dbReference type="SMART" id="SM00343">
    <property type="entry name" value="ZnF_C2HC"/>
    <property type="match status" value="2"/>
</dbReference>
<dbReference type="InterPro" id="IPR041588">
    <property type="entry name" value="Integrase_H2C2"/>
</dbReference>
<feature type="region of interest" description="Disordered" evidence="5">
    <location>
        <begin position="235"/>
        <end position="260"/>
    </location>
</feature>
<dbReference type="Pfam" id="PF00098">
    <property type="entry name" value="zf-CCHC"/>
    <property type="match status" value="1"/>
</dbReference>
<name>A0A699GTB2_TANCI</name>
<keyword evidence="4" id="KW-0479">Metal-binding</keyword>
<comment type="caution">
    <text evidence="7">The sequence shown here is derived from an EMBL/GenBank/DDBJ whole genome shotgun (WGS) entry which is preliminary data.</text>
</comment>
<dbReference type="GO" id="GO:0008270">
    <property type="term" value="F:zinc ion binding"/>
    <property type="evidence" value="ECO:0007669"/>
    <property type="project" value="UniProtKB-KW"/>
</dbReference>
<dbReference type="GO" id="GO:0003677">
    <property type="term" value="F:DNA binding"/>
    <property type="evidence" value="ECO:0007669"/>
    <property type="project" value="UniProtKB-KW"/>
</dbReference>
<dbReference type="Gene3D" id="3.30.70.270">
    <property type="match status" value="1"/>
</dbReference>
<dbReference type="AlphaFoldDB" id="A0A699GTB2"/>
<keyword evidence="2" id="KW-0378">Hydrolase</keyword>
<sequence>MAIFVILVSSYSSEGSVGTSAGQVILFGTIPTTISDTLPTVTPPTTYVDTTVTATKIPNVSPIVPPSPDYTPASPDYSPASDTESDPSDDPSSDHIPPLPATSPFLSSIDDSSESDTDDTLPSPTHAIPHGRPHRYHPNGPVHMMTARKWVGPLPTHRLTLRHSVDYYSSVLFTSDDSSDTSSNSSLDDLSDSSSRHSSLDHSSPPLPSGMRSSHQLCLLVPSIPYSPAAITERPFHSSFTGPSRKRSRSPTTSIPISSHIPGALSSARAVLLRPPKSIRSFNFAMDLKDCSDKSYESAKGIDTRVVVETVTREEVKTRVRGPIEVRVERVTHPAVPNHIPEPAQEEGAIEGTYETLGNLVQRFNDHIMEIPVHQVQVIESIQRDQGHIIIATGQQSVVLSKRINELEPDNTRLRGTLGVASQRVTRLQHRGLRLAMLPEPLNPLWKAGVNKVTKMVMTMEVEIDEETEMENVARVYTAKNNMRKGYVGSLPNCNKCMLHHEGSCTVRCGNCKRVGHMTRDCTDIVALNTQRALVGNHLGIVCYECGRPGHYRKDCPKLSNQNRGNMTGNKTGRNEATARAYAIGGEQLTLIPTSSWFRSHHRYGLVSEVHAVIVYDEKIVQDWPGLPLARQVEFQIDLVLGTATVARAPYRLAPAECKSYPLSCKNILTKVREEDIPKTAFRTHYSHYNFQVMPFGLTNATAIFMDLMNRVRKPYLDRSVIVFIDDILIYSKSRKEHEGHVIDSEGIHVDPAKGEKAEVAFPLLKQKLCSAPILALPEGSENFVVYCDALHKGLGAVLMQNEIFIAYTSCQLKVHEKNYTTHDLELGAVVFALKTWRHYLYAIKEDNFITEDLHGMINKLEPRADGTLCLNNRSWISCFGDLRALIMHESHKSKYVIHPRSDKMYQDLNKLYWWPNMKAKITTYISKCLTCTKVKAEYQKPSETSQDTIWVIVDRLTKSHFLPMKEDDLLEKLTRQYLKEVVSRHGVLFSIIFSRNGRFTSHFLWSLHKALEFSYNNSYHTNIKAAPFEALYGRKCRSPIRWAKVRDSQLTGPNIIHEITEKIVQIKSRIQATRDRQKSYANV</sequence>
<dbReference type="Pfam" id="PF17919">
    <property type="entry name" value="RT_RNaseH_2"/>
    <property type="match status" value="1"/>
</dbReference>
<dbReference type="InterPro" id="IPR043502">
    <property type="entry name" value="DNA/RNA_pol_sf"/>
</dbReference>
<dbReference type="InterPro" id="IPR036875">
    <property type="entry name" value="Znf_CCHC_sf"/>
</dbReference>
<reference evidence="7" key="1">
    <citation type="journal article" date="2019" name="Sci. Rep.">
        <title>Draft genome of Tanacetum cinerariifolium, the natural source of mosquito coil.</title>
        <authorList>
            <person name="Yamashiro T."/>
            <person name="Shiraishi A."/>
            <person name="Satake H."/>
            <person name="Nakayama K."/>
        </authorList>
    </citation>
    <scope>NUCLEOTIDE SEQUENCE</scope>
</reference>
<protein>
    <recommendedName>
        <fullName evidence="6">CCHC-type domain-containing protein</fullName>
    </recommendedName>
</protein>
<dbReference type="Pfam" id="PF17921">
    <property type="entry name" value="Integrase_H2C2"/>
    <property type="match status" value="1"/>
</dbReference>
<gene>
    <name evidence="7" type="ORF">Tci_196123</name>
</gene>
<organism evidence="7">
    <name type="scientific">Tanacetum cinerariifolium</name>
    <name type="common">Dalmatian daisy</name>
    <name type="synonym">Chrysanthemum cinerariifolium</name>
    <dbReference type="NCBI Taxonomy" id="118510"/>
    <lineage>
        <taxon>Eukaryota</taxon>
        <taxon>Viridiplantae</taxon>
        <taxon>Streptophyta</taxon>
        <taxon>Embryophyta</taxon>
        <taxon>Tracheophyta</taxon>
        <taxon>Spermatophyta</taxon>
        <taxon>Magnoliopsida</taxon>
        <taxon>eudicotyledons</taxon>
        <taxon>Gunneridae</taxon>
        <taxon>Pentapetalae</taxon>
        <taxon>asterids</taxon>
        <taxon>campanulids</taxon>
        <taxon>Asterales</taxon>
        <taxon>Asteraceae</taxon>
        <taxon>Asteroideae</taxon>
        <taxon>Anthemideae</taxon>
        <taxon>Anthemidinae</taxon>
        <taxon>Tanacetum</taxon>
    </lineage>
</organism>
<evidence type="ECO:0000256" key="4">
    <source>
        <dbReference type="PROSITE-ProRule" id="PRU00047"/>
    </source>
</evidence>
<dbReference type="InterPro" id="IPR053134">
    <property type="entry name" value="RNA-dir_DNA_polymerase"/>
</dbReference>
<evidence type="ECO:0000256" key="5">
    <source>
        <dbReference type="SAM" id="MobiDB-lite"/>
    </source>
</evidence>
<evidence type="ECO:0000256" key="3">
    <source>
        <dbReference type="ARBA" id="ARBA00023125"/>
    </source>
</evidence>
<dbReference type="GO" id="GO:0006508">
    <property type="term" value="P:proteolysis"/>
    <property type="evidence" value="ECO:0007669"/>
    <property type="project" value="UniProtKB-KW"/>
</dbReference>
<feature type="compositionally biased region" description="Low complexity" evidence="5">
    <location>
        <begin position="174"/>
        <end position="193"/>
    </location>
</feature>
<dbReference type="Gene3D" id="3.10.10.10">
    <property type="entry name" value="HIV Type 1 Reverse Transcriptase, subunit A, domain 1"/>
    <property type="match status" value="1"/>
</dbReference>
<dbReference type="InterPro" id="IPR000477">
    <property type="entry name" value="RT_dom"/>
</dbReference>
<dbReference type="PANTHER" id="PTHR24559">
    <property type="entry name" value="TRANSPOSON TY3-I GAG-POL POLYPROTEIN"/>
    <property type="match status" value="1"/>
</dbReference>
<dbReference type="Gene3D" id="1.10.340.70">
    <property type="match status" value="1"/>
</dbReference>
<dbReference type="SUPFAM" id="SSF56672">
    <property type="entry name" value="DNA/RNA polymerases"/>
    <property type="match status" value="1"/>
</dbReference>
<accession>A0A699GTB2</accession>
<keyword evidence="4" id="KW-0862">Zinc</keyword>
<keyword evidence="4" id="KW-0863">Zinc-finger</keyword>
<feature type="domain" description="CCHC-type" evidence="6">
    <location>
        <begin position="543"/>
        <end position="558"/>
    </location>
</feature>
<dbReference type="InterPro" id="IPR043128">
    <property type="entry name" value="Rev_trsase/Diguanyl_cyclase"/>
</dbReference>
<feature type="domain" description="CCHC-type" evidence="6">
    <location>
        <begin position="508"/>
        <end position="524"/>
    </location>
</feature>
<dbReference type="Gene3D" id="4.10.60.10">
    <property type="entry name" value="Zinc finger, CCHC-type"/>
    <property type="match status" value="1"/>
</dbReference>
<feature type="non-terminal residue" evidence="7">
    <location>
        <position position="1084"/>
    </location>
</feature>
<evidence type="ECO:0000256" key="1">
    <source>
        <dbReference type="ARBA" id="ARBA00022670"/>
    </source>
</evidence>
<dbReference type="InterPro" id="IPR041577">
    <property type="entry name" value="RT_RNaseH_2"/>
</dbReference>
<keyword evidence="3" id="KW-0238">DNA-binding</keyword>
<proteinExistence type="predicted"/>
<keyword evidence="2" id="KW-0064">Aspartyl protease</keyword>
<dbReference type="GO" id="GO:0004190">
    <property type="term" value="F:aspartic-type endopeptidase activity"/>
    <property type="evidence" value="ECO:0007669"/>
    <property type="project" value="UniProtKB-KW"/>
</dbReference>
<evidence type="ECO:0000256" key="2">
    <source>
        <dbReference type="ARBA" id="ARBA00022750"/>
    </source>
</evidence>